<comment type="caution">
    <text evidence="1">The sequence shown here is derived from an EMBL/GenBank/DDBJ whole genome shotgun (WGS) entry which is preliminary data.</text>
</comment>
<evidence type="ECO:0000313" key="2">
    <source>
        <dbReference type="Proteomes" id="UP000178319"/>
    </source>
</evidence>
<reference evidence="1 2" key="1">
    <citation type="journal article" date="2016" name="Nat. Commun.">
        <title>Thousands of microbial genomes shed light on interconnected biogeochemical processes in an aquifer system.</title>
        <authorList>
            <person name="Anantharaman K."/>
            <person name="Brown C.T."/>
            <person name="Hug L.A."/>
            <person name="Sharon I."/>
            <person name="Castelle C.J."/>
            <person name="Probst A.J."/>
            <person name="Thomas B.C."/>
            <person name="Singh A."/>
            <person name="Wilkins M.J."/>
            <person name="Karaoz U."/>
            <person name="Brodie E.L."/>
            <person name="Williams K.H."/>
            <person name="Hubbard S.S."/>
            <person name="Banfield J.F."/>
        </authorList>
    </citation>
    <scope>NUCLEOTIDE SEQUENCE [LARGE SCALE GENOMIC DNA]</scope>
</reference>
<name>A0A1G1V8C8_9BACT</name>
<dbReference type="Proteomes" id="UP000178319">
    <property type="component" value="Unassembled WGS sequence"/>
</dbReference>
<dbReference type="Gene3D" id="3.40.30.10">
    <property type="entry name" value="Glutaredoxin"/>
    <property type="match status" value="1"/>
</dbReference>
<dbReference type="STRING" id="1797516.A3D26_01055"/>
<evidence type="ECO:0000313" key="1">
    <source>
        <dbReference type="EMBL" id="OGY11685.1"/>
    </source>
</evidence>
<dbReference type="AlphaFoldDB" id="A0A1G1V8C8"/>
<organism evidence="1 2">
    <name type="scientific">Candidatus Blackburnbacteria bacterium RIFCSPHIGHO2_02_FULL_44_20</name>
    <dbReference type="NCBI Taxonomy" id="1797516"/>
    <lineage>
        <taxon>Bacteria</taxon>
        <taxon>Candidatus Blackburniibacteriota</taxon>
    </lineage>
</organism>
<gene>
    <name evidence="1" type="ORF">A3D26_01055</name>
</gene>
<dbReference type="EMBL" id="MHBZ01000013">
    <property type="protein sequence ID" value="OGY11685.1"/>
    <property type="molecule type" value="Genomic_DNA"/>
</dbReference>
<sequence length="68" mass="7300">MLKGYLVEKGVSFAERLTDADPLAHEEMLKVSDGAMGVPFAVFEKDDGTVVKILGFDKEKVDAALGLS</sequence>
<evidence type="ECO:0008006" key="3">
    <source>
        <dbReference type="Google" id="ProtNLM"/>
    </source>
</evidence>
<accession>A0A1G1V8C8</accession>
<proteinExistence type="predicted"/>
<protein>
    <recommendedName>
        <fullName evidence="3">Glutaredoxin domain-containing protein</fullName>
    </recommendedName>
</protein>